<name>A0A177NQ84_9GAMM</name>
<evidence type="ECO:0000313" key="4">
    <source>
        <dbReference type="Proteomes" id="UP000077857"/>
    </source>
</evidence>
<dbReference type="Pfam" id="PF00012">
    <property type="entry name" value="HSP70"/>
    <property type="match status" value="1"/>
</dbReference>
<evidence type="ECO:0000256" key="1">
    <source>
        <dbReference type="ARBA" id="ARBA00022741"/>
    </source>
</evidence>
<dbReference type="PANTHER" id="PTHR42749">
    <property type="entry name" value="CELL SHAPE-DETERMINING PROTEIN MREB"/>
    <property type="match status" value="1"/>
</dbReference>
<dbReference type="OrthoDB" id="580874at2"/>
<dbReference type="Proteomes" id="UP000077857">
    <property type="component" value="Unassembled WGS sequence"/>
</dbReference>
<comment type="caution">
    <text evidence="3">The sequence shown here is derived from an EMBL/GenBank/DDBJ whole genome shotgun (WGS) entry which is preliminary data.</text>
</comment>
<dbReference type="CDD" id="cd10170">
    <property type="entry name" value="ASKHA_NBD_HSP70"/>
    <property type="match status" value="1"/>
</dbReference>
<reference evidence="3 4" key="1">
    <citation type="submission" date="2016-03" db="EMBL/GenBank/DDBJ databases">
        <authorList>
            <person name="Ploux O."/>
        </authorList>
    </citation>
    <scope>NUCLEOTIDE SEQUENCE [LARGE SCALE GENOMIC DNA]</scope>
    <source>
        <strain evidence="3 4">R-45378</strain>
    </source>
</reference>
<accession>A0A177NQ84</accession>
<proteinExistence type="predicted"/>
<dbReference type="GO" id="GO:0140662">
    <property type="term" value="F:ATP-dependent protein folding chaperone"/>
    <property type="evidence" value="ECO:0007669"/>
    <property type="project" value="InterPro"/>
</dbReference>
<evidence type="ECO:0000256" key="2">
    <source>
        <dbReference type="ARBA" id="ARBA00022840"/>
    </source>
</evidence>
<keyword evidence="1" id="KW-0547">Nucleotide-binding</keyword>
<dbReference type="InterPro" id="IPR021030">
    <property type="entry name" value="DUF3731"/>
</dbReference>
<keyword evidence="2" id="KW-0067">ATP-binding</keyword>
<dbReference type="AlphaFoldDB" id="A0A177NQ84"/>
<dbReference type="RefSeq" id="WP_064039569.1">
    <property type="nucleotide sequence ID" value="NZ_LUUJ01000049.1"/>
</dbReference>
<sequence>MAVPAAIHQPELTILNTSASQYLVGIDLGTTHTVVAYAAAGDPQKTIRLFEIPQMTAPGEVAAKPLLPSVRYHPAPGELSAGAGFLLAEDGAVLGEAARVLGAKSQGRLVTSAKSWLSHTAVDHTAPILPWGSDESVFKVSPLAASASYLQHVHTVWEQRFPDAPLARQTIVVTVPASFDESARSLTLEAAKLAGLADVRLLEEPQAVCYDWLRRHAGSIGPSLAGSRLMLVCDVGGGTTDLTLIKIEYGAGEPQLTRIGVGDHLMLGGDNIDLALAHLAENRLRGAERKLSSADLAQLLEQCRIAKERLLADDAPEQVAVTLLGGGSKLIGGSKSAALSREEVRQIALDGFLPLSGLQELPDKKRSGVVEFGLPYAAEPAISKHIAGFLQSHAHAAQQALGESGIVPDALLLNGGVFRSRALVQRVTALLSAWRGGRAPTVLDNPDPELAVAYGAVSYAIARRDKKLRIGGGAARSYFLLIDGAGENRRGVCILPKGSEEGHELLLAGRHFALRVGQPVRFHLLSASGDGDYRSGDLVELDDDRFHSLPPLAVAFEGQQKAEVAVQLSATYTEVGTLRLQCVALDGEQQRWDVEFQIRKAKSALVNADLPAQLPQALEKIQAVFGAKSKQVDPQAVKTLRADLEKMLAAPRGDWQSPLLRELCNALLDGSKFRRRSEQHERLWFSLAGFCLRPGFGYPLDDWRVEQLWKLYPEGLQFVNEKQNWAEWWTCWRRVAGGLPAEAQQRIFNDIGKFINPASARQPGLAKQIATRGYEDMLRLAASLERLAVADKLQLGEWLLKRLAKAGEPEQSWWALGRIGARILFHGNNHDVIPPVQAAAWLQQLLAVDWKKQAQAGFAATLLARRCDDRVRDIDDALRQQVLEKLKQAKAPASWQEMVAEYKVLDESQEKQIFGEALPPGLRLI</sequence>
<dbReference type="GO" id="GO:0005524">
    <property type="term" value="F:ATP binding"/>
    <property type="evidence" value="ECO:0007669"/>
    <property type="project" value="UniProtKB-KW"/>
</dbReference>
<dbReference type="InterPro" id="IPR013126">
    <property type="entry name" value="Hsp_70_fam"/>
</dbReference>
<dbReference type="Pfam" id="PF12531">
    <property type="entry name" value="DUF3731"/>
    <property type="match status" value="1"/>
</dbReference>
<dbReference type="Gene3D" id="3.90.640.10">
    <property type="entry name" value="Actin, Chain A, domain 4"/>
    <property type="match status" value="1"/>
</dbReference>
<dbReference type="PANTHER" id="PTHR42749:SF1">
    <property type="entry name" value="CELL SHAPE-DETERMINING PROTEIN MREB"/>
    <property type="match status" value="1"/>
</dbReference>
<protein>
    <submittedName>
        <fullName evidence="3">Molecular chaperone DnaK</fullName>
    </submittedName>
</protein>
<dbReference type="PRINTS" id="PR00301">
    <property type="entry name" value="HEATSHOCK70"/>
</dbReference>
<organism evidence="3 4">
    <name type="scientific">Methylomonas koyamae</name>
    <dbReference type="NCBI Taxonomy" id="702114"/>
    <lineage>
        <taxon>Bacteria</taxon>
        <taxon>Pseudomonadati</taxon>
        <taxon>Pseudomonadota</taxon>
        <taxon>Gammaproteobacteria</taxon>
        <taxon>Methylococcales</taxon>
        <taxon>Methylococcaceae</taxon>
        <taxon>Methylomonas</taxon>
    </lineage>
</organism>
<gene>
    <name evidence="3" type="ORF">A1507_07410</name>
</gene>
<dbReference type="InterPro" id="IPR043129">
    <property type="entry name" value="ATPase_NBD"/>
</dbReference>
<dbReference type="SUPFAM" id="SSF53067">
    <property type="entry name" value="Actin-like ATPase domain"/>
    <property type="match status" value="2"/>
</dbReference>
<evidence type="ECO:0000313" key="3">
    <source>
        <dbReference type="EMBL" id="OAI19379.1"/>
    </source>
</evidence>
<dbReference type="EMBL" id="LUUJ01000049">
    <property type="protein sequence ID" value="OAI19379.1"/>
    <property type="molecule type" value="Genomic_DNA"/>
</dbReference>
<dbReference type="Gene3D" id="3.30.420.40">
    <property type="match status" value="2"/>
</dbReference>